<dbReference type="HAMAP" id="MF_00149">
    <property type="entry name" value="DNA_mis_repair"/>
    <property type="match status" value="1"/>
</dbReference>
<dbReference type="EMBL" id="AFUV01000020">
    <property type="protein sequence ID" value="EGV05204.1"/>
    <property type="molecule type" value="Genomic_DNA"/>
</dbReference>
<dbReference type="GO" id="GO:0030983">
    <property type="term" value="F:mismatched DNA binding"/>
    <property type="evidence" value="ECO:0007669"/>
    <property type="project" value="InterPro"/>
</dbReference>
<dbReference type="SUPFAM" id="SSF55874">
    <property type="entry name" value="ATPase domain of HSP90 chaperone/DNA topoisomerase II/histidine kinase"/>
    <property type="match status" value="1"/>
</dbReference>
<feature type="region of interest" description="Disordered" evidence="7">
    <location>
        <begin position="456"/>
        <end position="478"/>
    </location>
</feature>
<dbReference type="NCBIfam" id="TIGR00585">
    <property type="entry name" value="mutl"/>
    <property type="match status" value="1"/>
</dbReference>
<dbReference type="InterPro" id="IPR014762">
    <property type="entry name" value="DNA_mismatch_repair_CS"/>
</dbReference>
<keyword evidence="4 6" id="KW-0234">DNA repair</keyword>
<evidence type="ECO:0000256" key="7">
    <source>
        <dbReference type="SAM" id="MobiDB-lite"/>
    </source>
</evidence>
<evidence type="ECO:0000256" key="5">
    <source>
        <dbReference type="ARBA" id="ARBA00056874"/>
    </source>
</evidence>
<dbReference type="InterPro" id="IPR020568">
    <property type="entry name" value="Ribosomal_Su5_D2-typ_SF"/>
</dbReference>
<organism evidence="10 11">
    <name type="scientific">Haemophilus pittmaniae HK 85</name>
    <dbReference type="NCBI Taxonomy" id="1035188"/>
    <lineage>
        <taxon>Bacteria</taxon>
        <taxon>Pseudomonadati</taxon>
        <taxon>Pseudomonadota</taxon>
        <taxon>Gammaproteobacteria</taxon>
        <taxon>Pasteurellales</taxon>
        <taxon>Pasteurellaceae</taxon>
        <taxon>Haemophilus</taxon>
    </lineage>
</organism>
<dbReference type="Proteomes" id="UP000006235">
    <property type="component" value="Unassembled WGS sequence"/>
</dbReference>
<dbReference type="NCBIfam" id="NF000948">
    <property type="entry name" value="PRK00095.1-1"/>
    <property type="match status" value="1"/>
</dbReference>
<dbReference type="InterPro" id="IPR002099">
    <property type="entry name" value="MutL/Mlh/PMS"/>
</dbReference>
<dbReference type="InterPro" id="IPR042120">
    <property type="entry name" value="MutL_C_dimsub"/>
</dbReference>
<protein>
    <recommendedName>
        <fullName evidence="2 6">DNA mismatch repair protein MutL</fullName>
    </recommendedName>
</protein>
<dbReference type="Gene3D" id="3.30.230.10">
    <property type="match status" value="1"/>
</dbReference>
<evidence type="ECO:0000256" key="3">
    <source>
        <dbReference type="ARBA" id="ARBA00022763"/>
    </source>
</evidence>
<feature type="compositionally biased region" description="Low complexity" evidence="7">
    <location>
        <begin position="465"/>
        <end position="478"/>
    </location>
</feature>
<evidence type="ECO:0000313" key="11">
    <source>
        <dbReference type="Proteomes" id="UP000006235"/>
    </source>
</evidence>
<dbReference type="PROSITE" id="PS00058">
    <property type="entry name" value="DNA_MISMATCH_REPAIR_1"/>
    <property type="match status" value="1"/>
</dbReference>
<sequence>MLKLNPQLKNGKVIAGQKLSSRKIMAIRILSPQLANQIAAGEVVERPASVVKELVENSLDAGASKIEIDIENGGAGLIRVRDNGCGITKDELALALARHATSKISDADDLEAILSLGFRGEALASISSVSRLTLTSRTAEQTEAWQVYVQGRDMQAVIKPAAHPVGSTVEVANLFFNTPARRKFLRTDKTEFAHIDEVIRRIALAKFNIAFNLSHNGKIVRQYRPAVTPEQQLKRVAAICGDTFVSHALRIDWRHGDLHLSGWVAEPQFNRAQNDLAYCYINGRMVRDKVINHAIKQAYGDYLSTEQYPAFILFLDLNPHEVDVNVHPTKHEVRFHQARLIHDFICQGISNALQQQTQLPYTVNEIREPAPQWASKGNRAAAGENIFTRPPESKAPLKKTDIFSTSSHFHKPSVPSKKEQHLYAELLNTSTVTVSDSAIPSYLDKGSPALSNEHTVTVKDKESESTLTPSLITPSSTSTETGGHLHLLAIIEQQALLLRRQQYCYLLSIQKLQQWHCQLWFKQKQIPQQALLIPLVFRLDKQQFSRWQQLAEEFQRHGFEFIANADQYRLTLNRVPQLLRQQNLQHCIVTLLNDHHEKNAFLEQLCLLIDFKPIHELPDAIALLGETEHLQQSGQHLPEELLHPINWTPLLEKL</sequence>
<dbReference type="InterPro" id="IPR014790">
    <property type="entry name" value="MutL_C"/>
</dbReference>
<dbReference type="GO" id="GO:0005524">
    <property type="term" value="F:ATP binding"/>
    <property type="evidence" value="ECO:0007669"/>
    <property type="project" value="InterPro"/>
</dbReference>
<dbReference type="InterPro" id="IPR013507">
    <property type="entry name" value="DNA_mismatch_S5_2-like"/>
</dbReference>
<dbReference type="Gene3D" id="3.30.1540.20">
    <property type="entry name" value="MutL, C-terminal domain, dimerisation subdomain"/>
    <property type="match status" value="1"/>
</dbReference>
<gene>
    <name evidence="6 10" type="primary">mutL</name>
    <name evidence="10" type="ORF">HMPREF9952_1440</name>
</gene>
<dbReference type="FunFam" id="3.30.230.10:FF:000013">
    <property type="entry name" value="DNA mismatch repair endonuclease MutL"/>
    <property type="match status" value="1"/>
</dbReference>
<dbReference type="InterPro" id="IPR014721">
    <property type="entry name" value="Ribsml_uS5_D2-typ_fold_subgr"/>
</dbReference>
<feature type="domain" description="MutL C-terminal dimerisation" evidence="8">
    <location>
        <begin position="487"/>
        <end position="621"/>
    </location>
</feature>
<dbReference type="CDD" id="cd16926">
    <property type="entry name" value="HATPase_MutL-MLH-PMS-like"/>
    <property type="match status" value="1"/>
</dbReference>
<dbReference type="GO" id="GO:0032300">
    <property type="term" value="C:mismatch repair complex"/>
    <property type="evidence" value="ECO:0007669"/>
    <property type="project" value="InterPro"/>
</dbReference>
<dbReference type="PANTHER" id="PTHR10073:SF12">
    <property type="entry name" value="DNA MISMATCH REPAIR PROTEIN MLH1"/>
    <property type="match status" value="1"/>
</dbReference>
<comment type="caution">
    <text evidence="10">The sequence shown here is derived from an EMBL/GenBank/DDBJ whole genome shotgun (WGS) entry which is preliminary data.</text>
</comment>
<proteinExistence type="inferred from homology"/>
<comment type="similarity">
    <text evidence="1 6">Belongs to the DNA mismatch repair MutL/HexB family.</text>
</comment>
<evidence type="ECO:0000256" key="6">
    <source>
        <dbReference type="HAMAP-Rule" id="MF_00149"/>
    </source>
</evidence>
<dbReference type="GO" id="GO:0016887">
    <property type="term" value="F:ATP hydrolysis activity"/>
    <property type="evidence" value="ECO:0007669"/>
    <property type="project" value="InterPro"/>
</dbReference>
<dbReference type="InterPro" id="IPR038973">
    <property type="entry name" value="MutL/Mlh/Pms-like"/>
</dbReference>
<dbReference type="Pfam" id="PF08676">
    <property type="entry name" value="MutL_C"/>
    <property type="match status" value="1"/>
</dbReference>
<evidence type="ECO:0000256" key="2">
    <source>
        <dbReference type="ARBA" id="ARBA00021975"/>
    </source>
</evidence>
<dbReference type="InterPro" id="IPR036890">
    <property type="entry name" value="HATPase_C_sf"/>
</dbReference>
<dbReference type="Pfam" id="PF01119">
    <property type="entry name" value="DNA_mis_repair"/>
    <property type="match status" value="1"/>
</dbReference>
<dbReference type="SMART" id="SM00853">
    <property type="entry name" value="MutL_C"/>
    <property type="match status" value="1"/>
</dbReference>
<dbReference type="FunFam" id="3.30.565.10:FF:000003">
    <property type="entry name" value="DNA mismatch repair endonuclease MutL"/>
    <property type="match status" value="1"/>
</dbReference>
<evidence type="ECO:0000259" key="8">
    <source>
        <dbReference type="SMART" id="SM00853"/>
    </source>
</evidence>
<dbReference type="GO" id="GO:0140664">
    <property type="term" value="F:ATP-dependent DNA damage sensor activity"/>
    <property type="evidence" value="ECO:0007669"/>
    <property type="project" value="InterPro"/>
</dbReference>
<dbReference type="AlphaFoldDB" id="F9QB93"/>
<reference evidence="10 11" key="1">
    <citation type="submission" date="2011-07" db="EMBL/GenBank/DDBJ databases">
        <authorList>
            <person name="Harkins D.M."/>
            <person name="Madupu R."/>
            <person name="Durkin A.S."/>
            <person name="Torralba M."/>
            <person name="Methe B."/>
            <person name="Sutton G.G."/>
            <person name="Nelson K.E."/>
        </authorList>
    </citation>
    <scope>NUCLEOTIDE SEQUENCE [LARGE SCALE GENOMIC DNA]</scope>
    <source>
        <strain evidence="10 11">HK 85</strain>
    </source>
</reference>
<dbReference type="Gene3D" id="3.30.565.10">
    <property type="entry name" value="Histidine kinase-like ATPase, C-terminal domain"/>
    <property type="match status" value="1"/>
</dbReference>
<keyword evidence="3 6" id="KW-0227">DNA damage</keyword>
<dbReference type="STRING" id="1035188.HMPREF9952_1440"/>
<dbReference type="SMART" id="SM01340">
    <property type="entry name" value="DNA_mis_repair"/>
    <property type="match status" value="1"/>
</dbReference>
<evidence type="ECO:0000313" key="10">
    <source>
        <dbReference type="EMBL" id="EGV05204.1"/>
    </source>
</evidence>
<dbReference type="Gene3D" id="3.30.1370.100">
    <property type="entry name" value="MutL, C-terminal domain, regulatory subdomain"/>
    <property type="match status" value="1"/>
</dbReference>
<evidence type="ECO:0000256" key="4">
    <source>
        <dbReference type="ARBA" id="ARBA00023204"/>
    </source>
</evidence>
<feature type="domain" description="DNA mismatch repair protein S5" evidence="9">
    <location>
        <begin position="236"/>
        <end position="354"/>
    </location>
</feature>
<dbReference type="InterPro" id="IPR037198">
    <property type="entry name" value="MutL_C_sf"/>
</dbReference>
<dbReference type="GO" id="GO:0006298">
    <property type="term" value="P:mismatch repair"/>
    <property type="evidence" value="ECO:0007669"/>
    <property type="project" value="UniProtKB-UniRule"/>
</dbReference>
<accession>F9QB93</accession>
<dbReference type="Pfam" id="PF13589">
    <property type="entry name" value="HATPase_c_3"/>
    <property type="match status" value="1"/>
</dbReference>
<dbReference type="PANTHER" id="PTHR10073">
    <property type="entry name" value="DNA MISMATCH REPAIR PROTEIN MLH, PMS, MUTL"/>
    <property type="match status" value="1"/>
</dbReference>
<dbReference type="InterPro" id="IPR020667">
    <property type="entry name" value="DNA_mismatch_repair_MutL"/>
</dbReference>
<evidence type="ECO:0000256" key="1">
    <source>
        <dbReference type="ARBA" id="ARBA00006082"/>
    </source>
</evidence>
<dbReference type="SUPFAM" id="SSF118116">
    <property type="entry name" value="DNA mismatch repair protein MutL"/>
    <property type="match status" value="1"/>
</dbReference>
<dbReference type="SUPFAM" id="SSF54211">
    <property type="entry name" value="Ribosomal protein S5 domain 2-like"/>
    <property type="match status" value="1"/>
</dbReference>
<dbReference type="CDD" id="cd03482">
    <property type="entry name" value="MutL_Trans_MutL"/>
    <property type="match status" value="1"/>
</dbReference>
<comment type="function">
    <text evidence="5 6">This protein is involved in the repair of mismatches in DNA. It is required for dam-dependent methyl-directed DNA mismatch repair. May act as a 'molecular matchmaker', a protein that promotes the formation of a stable complex between two or more DNA-binding proteins in an ATP-dependent manner without itself being part of a final effector complex.</text>
</comment>
<dbReference type="InterPro" id="IPR042121">
    <property type="entry name" value="MutL_C_regsub"/>
</dbReference>
<name>F9QB93_9PAST</name>
<evidence type="ECO:0000259" key="9">
    <source>
        <dbReference type="SMART" id="SM01340"/>
    </source>
</evidence>